<evidence type="ECO:0000313" key="3">
    <source>
        <dbReference type="Proteomes" id="UP000436088"/>
    </source>
</evidence>
<reference evidence="2" key="1">
    <citation type="submission" date="2019-09" db="EMBL/GenBank/DDBJ databases">
        <title>Draft genome information of white flower Hibiscus syriacus.</title>
        <authorList>
            <person name="Kim Y.-M."/>
        </authorList>
    </citation>
    <scope>NUCLEOTIDE SEQUENCE [LARGE SCALE GENOMIC DNA]</scope>
    <source>
        <strain evidence="2">YM2019G1</strain>
    </source>
</reference>
<dbReference type="GO" id="GO:0004523">
    <property type="term" value="F:RNA-DNA hybrid ribonuclease activity"/>
    <property type="evidence" value="ECO:0007669"/>
    <property type="project" value="InterPro"/>
</dbReference>
<evidence type="ECO:0000259" key="1">
    <source>
        <dbReference type="Pfam" id="PF13456"/>
    </source>
</evidence>
<protein>
    <recommendedName>
        <fullName evidence="1">RNase H type-1 domain-containing protein</fullName>
    </recommendedName>
</protein>
<dbReference type="CDD" id="cd06222">
    <property type="entry name" value="RNase_H_like"/>
    <property type="match status" value="1"/>
</dbReference>
<dbReference type="PANTHER" id="PTHR47723:SF19">
    <property type="entry name" value="POLYNUCLEOTIDYL TRANSFERASE, RIBONUCLEASE H-LIKE SUPERFAMILY PROTEIN"/>
    <property type="match status" value="1"/>
</dbReference>
<dbReference type="EMBL" id="VEPZ02001600">
    <property type="protein sequence ID" value="KAE8666133.1"/>
    <property type="molecule type" value="Genomic_DNA"/>
</dbReference>
<sequence>MSPLDLESCLFPHMAWSLQCLEFSLSVLFRSLRNGSTVRFWDDVWFPAIGALRPHAITQNLVDDSLSVSAFARPNGAPSANDIDDGIAWRWSYDHAFNLKTAYATLCYRNWAATNADWKFIWSLSIPKQLCYSLAPPDFLRCAHHWAKLYGIGNVSVHPSKDISAAAGVIRNEEGAWIHGFSKNVVHSSILRAELWGIYEGHLLAGREDMERLDIQTDCKQAWSTRLIWIPRGANTVGDSLAKMAPSSVAHMVLYETPPQAVESILSIDREGIYSLPVT</sequence>
<dbReference type="PANTHER" id="PTHR47723">
    <property type="entry name" value="OS05G0353850 PROTEIN"/>
    <property type="match status" value="1"/>
</dbReference>
<evidence type="ECO:0000313" key="2">
    <source>
        <dbReference type="EMBL" id="KAE8666133.1"/>
    </source>
</evidence>
<name>A0A6A2WWH3_HIBSY</name>
<dbReference type="GO" id="GO:0003676">
    <property type="term" value="F:nucleic acid binding"/>
    <property type="evidence" value="ECO:0007669"/>
    <property type="project" value="InterPro"/>
</dbReference>
<feature type="domain" description="RNase H type-1" evidence="1">
    <location>
        <begin position="155"/>
        <end position="222"/>
    </location>
</feature>
<comment type="caution">
    <text evidence="2">The sequence shown here is derived from an EMBL/GenBank/DDBJ whole genome shotgun (WGS) entry which is preliminary data.</text>
</comment>
<accession>A0A6A2WWH3</accession>
<gene>
    <name evidence="2" type="ORF">F3Y22_tig00112507pilonHSYRG00036</name>
</gene>
<proteinExistence type="predicted"/>
<dbReference type="InterPro" id="IPR002156">
    <property type="entry name" value="RNaseH_domain"/>
</dbReference>
<dbReference type="Pfam" id="PF13456">
    <property type="entry name" value="RVT_3"/>
    <property type="match status" value="1"/>
</dbReference>
<organism evidence="2 3">
    <name type="scientific">Hibiscus syriacus</name>
    <name type="common">Rose of Sharon</name>
    <dbReference type="NCBI Taxonomy" id="106335"/>
    <lineage>
        <taxon>Eukaryota</taxon>
        <taxon>Viridiplantae</taxon>
        <taxon>Streptophyta</taxon>
        <taxon>Embryophyta</taxon>
        <taxon>Tracheophyta</taxon>
        <taxon>Spermatophyta</taxon>
        <taxon>Magnoliopsida</taxon>
        <taxon>eudicotyledons</taxon>
        <taxon>Gunneridae</taxon>
        <taxon>Pentapetalae</taxon>
        <taxon>rosids</taxon>
        <taxon>malvids</taxon>
        <taxon>Malvales</taxon>
        <taxon>Malvaceae</taxon>
        <taxon>Malvoideae</taxon>
        <taxon>Hibiscus</taxon>
    </lineage>
</organism>
<dbReference type="Proteomes" id="UP000436088">
    <property type="component" value="Unassembled WGS sequence"/>
</dbReference>
<dbReference type="InterPro" id="IPR053151">
    <property type="entry name" value="RNase_H-like"/>
</dbReference>
<keyword evidence="3" id="KW-1185">Reference proteome</keyword>
<dbReference type="AlphaFoldDB" id="A0A6A2WWH3"/>
<dbReference type="InterPro" id="IPR044730">
    <property type="entry name" value="RNase_H-like_dom_plant"/>
</dbReference>